<feature type="transmembrane region" description="Helical" evidence="1">
    <location>
        <begin position="6"/>
        <end position="30"/>
    </location>
</feature>
<keyword evidence="1" id="KW-0812">Transmembrane</keyword>
<keyword evidence="1" id="KW-1133">Transmembrane helix</keyword>
<comment type="caution">
    <text evidence="2">The sequence shown here is derived from an EMBL/GenBank/DDBJ whole genome shotgun (WGS) entry which is preliminary data.</text>
</comment>
<dbReference type="AlphaFoldDB" id="A0A7C5U3E7"/>
<name>A0A7C5U3E7_9BACT</name>
<dbReference type="EMBL" id="DRXW01000016">
    <property type="protein sequence ID" value="HHR33360.1"/>
    <property type="molecule type" value="Genomic_DNA"/>
</dbReference>
<keyword evidence="1" id="KW-0472">Membrane</keyword>
<reference evidence="2" key="1">
    <citation type="journal article" date="2020" name="mSystems">
        <title>Genome- and Community-Level Interaction Insights into Carbon Utilization and Element Cycling Functions of Hydrothermarchaeota in Hydrothermal Sediment.</title>
        <authorList>
            <person name="Zhou Z."/>
            <person name="Liu Y."/>
            <person name="Xu W."/>
            <person name="Pan J."/>
            <person name="Luo Z.H."/>
            <person name="Li M."/>
        </authorList>
    </citation>
    <scope>NUCLEOTIDE SEQUENCE [LARGE SCALE GENOMIC DNA]</scope>
    <source>
        <strain evidence="2">SpSt-1088</strain>
    </source>
</reference>
<sequence>MDLTFSGLLTTIIIFTIIFAMLGLIFDITLRVLNEQKLYSEFYSEAQRITDIVDLLLSQSVWTDRLTASGNSLTLDFFVPSGSSVVKQLKVLRIENSVVTFDGKKIADISDVVKAVTFTLEEIQGKKYVMMKIEPVNSKYNTYLVPVMTSLSEGN</sequence>
<evidence type="ECO:0000256" key="1">
    <source>
        <dbReference type="SAM" id="Phobius"/>
    </source>
</evidence>
<evidence type="ECO:0000313" key="2">
    <source>
        <dbReference type="EMBL" id="HHR33360.1"/>
    </source>
</evidence>
<proteinExistence type="predicted"/>
<protein>
    <submittedName>
        <fullName evidence="2">Uncharacterized protein</fullName>
    </submittedName>
</protein>
<organism evidence="2">
    <name type="scientific">Fervidobacterium nodosum</name>
    <dbReference type="NCBI Taxonomy" id="2424"/>
    <lineage>
        <taxon>Bacteria</taxon>
        <taxon>Thermotogati</taxon>
        <taxon>Thermotogota</taxon>
        <taxon>Thermotogae</taxon>
        <taxon>Thermotogales</taxon>
        <taxon>Fervidobacteriaceae</taxon>
        <taxon>Fervidobacterium</taxon>
    </lineage>
</organism>
<gene>
    <name evidence="2" type="ORF">ENM46_00245</name>
</gene>
<accession>A0A7C5U3E7</accession>